<feature type="non-terminal residue" evidence="2">
    <location>
        <position position="292"/>
    </location>
</feature>
<evidence type="ECO:0000256" key="1">
    <source>
        <dbReference type="SAM" id="Phobius"/>
    </source>
</evidence>
<feature type="transmembrane region" description="Helical" evidence="1">
    <location>
        <begin position="185"/>
        <end position="206"/>
    </location>
</feature>
<dbReference type="EMBL" id="JASPKZ010001995">
    <property type="protein sequence ID" value="KAJ9596322.1"/>
    <property type="molecule type" value="Genomic_DNA"/>
</dbReference>
<reference evidence="2" key="1">
    <citation type="journal article" date="2023" name="IScience">
        <title>Live-bearing cockroach genome reveals convergent evolutionary mechanisms linked to viviparity in insects and beyond.</title>
        <authorList>
            <person name="Fouks B."/>
            <person name="Harrison M.C."/>
            <person name="Mikhailova A.A."/>
            <person name="Marchal E."/>
            <person name="English S."/>
            <person name="Carruthers M."/>
            <person name="Jennings E.C."/>
            <person name="Chiamaka E.L."/>
            <person name="Frigard R.A."/>
            <person name="Pippel M."/>
            <person name="Attardo G.M."/>
            <person name="Benoit J.B."/>
            <person name="Bornberg-Bauer E."/>
            <person name="Tobe S.S."/>
        </authorList>
    </citation>
    <scope>NUCLEOTIDE SEQUENCE</scope>
    <source>
        <strain evidence="2">Stay&amp;Tobe</strain>
    </source>
</reference>
<gene>
    <name evidence="2" type="ORF">L9F63_012655</name>
</gene>
<accession>A0AAD8ENR0</accession>
<sequence length="292" mass="33822">VQLSNYIHISSMVTSTIHDLVTKFETTGSVQNKKHTRRRTHNKLGFHLSYTLYMGKTDVIQLPLLVKLTLRSLYYATLSYVLYMWKTGVIQLPLSLVHKYHLVLMTTVLSSLLTFGSTSSTKTKKKESSLERIFLLSPTRHSAGFTLILLRVPSVFFVIFAFMAILGLLYYLMNNALTFFQIDRATCLSIILHSIALSVFSVYFIFNVINFEILHISNFLTYKIKLFKIVMRTLIVDVDFFIYATQIPYLKSYIFFHTTPKIIQHSMSLSMYLSENYLGKMHEVLQTNFIVI</sequence>
<evidence type="ECO:0000313" key="3">
    <source>
        <dbReference type="Proteomes" id="UP001233999"/>
    </source>
</evidence>
<evidence type="ECO:0000313" key="2">
    <source>
        <dbReference type="EMBL" id="KAJ9596322.1"/>
    </source>
</evidence>
<keyword evidence="1" id="KW-0472">Membrane</keyword>
<dbReference type="Proteomes" id="UP001233999">
    <property type="component" value="Unassembled WGS sequence"/>
</dbReference>
<reference evidence="2" key="2">
    <citation type="submission" date="2023-05" db="EMBL/GenBank/DDBJ databases">
        <authorList>
            <person name="Fouks B."/>
        </authorList>
    </citation>
    <scope>NUCLEOTIDE SEQUENCE</scope>
    <source>
        <strain evidence="2">Stay&amp;Tobe</strain>
        <tissue evidence="2">Testes</tissue>
    </source>
</reference>
<feature type="transmembrane region" description="Helical" evidence="1">
    <location>
        <begin position="156"/>
        <end position="173"/>
    </location>
</feature>
<keyword evidence="1" id="KW-1133">Transmembrane helix</keyword>
<dbReference type="AlphaFoldDB" id="A0AAD8ENR0"/>
<name>A0AAD8ENR0_DIPPU</name>
<keyword evidence="3" id="KW-1185">Reference proteome</keyword>
<proteinExistence type="predicted"/>
<feature type="transmembrane region" description="Helical" evidence="1">
    <location>
        <begin position="73"/>
        <end position="94"/>
    </location>
</feature>
<comment type="caution">
    <text evidence="2">The sequence shown here is derived from an EMBL/GenBank/DDBJ whole genome shotgun (WGS) entry which is preliminary data.</text>
</comment>
<organism evidence="2 3">
    <name type="scientific">Diploptera punctata</name>
    <name type="common">Pacific beetle cockroach</name>
    <dbReference type="NCBI Taxonomy" id="6984"/>
    <lineage>
        <taxon>Eukaryota</taxon>
        <taxon>Metazoa</taxon>
        <taxon>Ecdysozoa</taxon>
        <taxon>Arthropoda</taxon>
        <taxon>Hexapoda</taxon>
        <taxon>Insecta</taxon>
        <taxon>Pterygota</taxon>
        <taxon>Neoptera</taxon>
        <taxon>Polyneoptera</taxon>
        <taxon>Dictyoptera</taxon>
        <taxon>Blattodea</taxon>
        <taxon>Blaberoidea</taxon>
        <taxon>Blaberidae</taxon>
        <taxon>Diplopterinae</taxon>
        <taxon>Diploptera</taxon>
    </lineage>
</organism>
<protein>
    <submittedName>
        <fullName evidence="2">Uncharacterized protein</fullName>
    </submittedName>
</protein>
<feature type="transmembrane region" description="Helical" evidence="1">
    <location>
        <begin position="100"/>
        <end position="121"/>
    </location>
</feature>
<keyword evidence="1" id="KW-0812">Transmembrane</keyword>
<feature type="non-terminal residue" evidence="2">
    <location>
        <position position="1"/>
    </location>
</feature>